<dbReference type="GO" id="GO:0071782">
    <property type="term" value="C:endoplasmic reticulum tubular network"/>
    <property type="evidence" value="ECO:0007669"/>
    <property type="project" value="TreeGrafter"/>
</dbReference>
<accession>A0A0D9W7A3</accession>
<dbReference type="GO" id="GO:0071786">
    <property type="term" value="P:endoplasmic reticulum tubular network organization"/>
    <property type="evidence" value="ECO:0007669"/>
    <property type="project" value="InterPro"/>
</dbReference>
<dbReference type="AlphaFoldDB" id="A0A0D9W7A3"/>
<protein>
    <recommendedName>
        <fullName evidence="5">Lunapark domain-containing protein</fullName>
    </recommendedName>
</protein>
<feature type="compositionally biased region" description="Polar residues" evidence="1">
    <location>
        <begin position="318"/>
        <end position="341"/>
    </location>
</feature>
<dbReference type="PANTHER" id="PTHR22166">
    <property type="entry name" value="ENDOPLASMIC RETICULUM JUNCTION FORMATION PROTEIN LUNAPARK"/>
    <property type="match status" value="1"/>
</dbReference>
<evidence type="ECO:0000313" key="3">
    <source>
        <dbReference type="EnsemblPlants" id="LPERR04G15420.4"/>
    </source>
</evidence>
<dbReference type="STRING" id="77586.A0A0D9W7A3"/>
<evidence type="ECO:0000256" key="2">
    <source>
        <dbReference type="SAM" id="Phobius"/>
    </source>
</evidence>
<feature type="transmembrane region" description="Helical" evidence="2">
    <location>
        <begin position="76"/>
        <end position="97"/>
    </location>
</feature>
<dbReference type="Gramene" id="LPERR04G15420.4">
    <property type="protein sequence ID" value="LPERR04G15420.4"/>
    <property type="gene ID" value="LPERR04G15420"/>
</dbReference>
<reference evidence="3" key="3">
    <citation type="submission" date="2015-04" db="UniProtKB">
        <authorList>
            <consortium name="EnsemblPlants"/>
        </authorList>
    </citation>
    <scope>IDENTIFICATION</scope>
</reference>
<keyword evidence="2" id="KW-0812">Transmembrane</keyword>
<reference evidence="4" key="2">
    <citation type="submission" date="2013-12" db="EMBL/GenBank/DDBJ databases">
        <authorList>
            <person name="Yu Y."/>
            <person name="Lee S."/>
            <person name="de Baynast K."/>
            <person name="Wissotski M."/>
            <person name="Liu L."/>
            <person name="Talag J."/>
            <person name="Goicoechea J."/>
            <person name="Angelova A."/>
            <person name="Jetty R."/>
            <person name="Kudrna D."/>
            <person name="Golser W."/>
            <person name="Rivera L."/>
            <person name="Zhang J."/>
            <person name="Wing R."/>
        </authorList>
    </citation>
    <scope>NUCLEOTIDE SEQUENCE</scope>
</reference>
<keyword evidence="4" id="KW-1185">Reference proteome</keyword>
<sequence>MPSPAEVWEEATAEAAAGSPSETKGKRNGEGILGVIWRALFGGRGEDYEKRLQYLSKEEAAVHARMRRRAQFARRGVRNLVVLSILSEVGAAVYAIVMTKSEDLGWRMRAFSVLPAFVLPALSSMIYSILISFIRMLDQKDQQALERLREERKAKIDELKVRTNYLTQKLIQKYLRYQFFPCATLKCDHLEHVHKYDLDPAAKAAAASVLATKLGAATDFKVYVGDEPKSESAPFNELRNRKQSKEKCCRTGNVVDAHNAGQVVSSETVGNRLETMEPSKVVGHYQSSGLARKEDFPHVTYYCPHCHALNISNQSIGRCSSSNSGQLTSSAQDGVSATNPVAENELGNLTKRQERAEEENSVKQPMDAELQIEPLTR</sequence>
<feature type="compositionally biased region" description="Basic and acidic residues" evidence="1">
    <location>
        <begin position="351"/>
        <end position="361"/>
    </location>
</feature>
<evidence type="ECO:0000313" key="4">
    <source>
        <dbReference type="Proteomes" id="UP000032180"/>
    </source>
</evidence>
<dbReference type="Proteomes" id="UP000032180">
    <property type="component" value="Chromosome 4"/>
</dbReference>
<dbReference type="EnsemblPlants" id="LPERR04G15420.4">
    <property type="protein sequence ID" value="LPERR04G15420.4"/>
    <property type="gene ID" value="LPERR04G15420"/>
</dbReference>
<feature type="region of interest" description="Disordered" evidence="1">
    <location>
        <begin position="1"/>
        <end position="26"/>
    </location>
</feature>
<feature type="region of interest" description="Disordered" evidence="1">
    <location>
        <begin position="318"/>
        <end position="377"/>
    </location>
</feature>
<feature type="transmembrane region" description="Helical" evidence="2">
    <location>
        <begin position="117"/>
        <end position="137"/>
    </location>
</feature>
<dbReference type="eggNOG" id="KOG2846">
    <property type="taxonomic scope" value="Eukaryota"/>
</dbReference>
<evidence type="ECO:0008006" key="5">
    <source>
        <dbReference type="Google" id="ProtNLM"/>
    </source>
</evidence>
<dbReference type="HOGENOM" id="CLU_033679_2_0_1"/>
<evidence type="ECO:0000256" key="1">
    <source>
        <dbReference type="SAM" id="MobiDB-lite"/>
    </source>
</evidence>
<organism evidence="3 4">
    <name type="scientific">Leersia perrieri</name>
    <dbReference type="NCBI Taxonomy" id="77586"/>
    <lineage>
        <taxon>Eukaryota</taxon>
        <taxon>Viridiplantae</taxon>
        <taxon>Streptophyta</taxon>
        <taxon>Embryophyta</taxon>
        <taxon>Tracheophyta</taxon>
        <taxon>Spermatophyta</taxon>
        <taxon>Magnoliopsida</taxon>
        <taxon>Liliopsida</taxon>
        <taxon>Poales</taxon>
        <taxon>Poaceae</taxon>
        <taxon>BOP clade</taxon>
        <taxon>Oryzoideae</taxon>
        <taxon>Oryzeae</taxon>
        <taxon>Oryzinae</taxon>
        <taxon>Leersia</taxon>
    </lineage>
</organism>
<proteinExistence type="predicted"/>
<dbReference type="InterPro" id="IPR040115">
    <property type="entry name" value="Lnp"/>
</dbReference>
<dbReference type="PANTHER" id="PTHR22166:SF12">
    <property type="entry name" value="ENDOPLASMIC RETICULUM JUNCTION FORMATION PROTEIN LUNAPARK"/>
    <property type="match status" value="1"/>
</dbReference>
<name>A0A0D9W7A3_9ORYZ</name>
<keyword evidence="2" id="KW-1133">Transmembrane helix</keyword>
<reference evidence="3 4" key="1">
    <citation type="submission" date="2012-08" db="EMBL/GenBank/DDBJ databases">
        <title>Oryza genome evolution.</title>
        <authorList>
            <person name="Wing R.A."/>
        </authorList>
    </citation>
    <scope>NUCLEOTIDE SEQUENCE</scope>
</reference>
<keyword evidence="2" id="KW-0472">Membrane</keyword>